<gene>
    <name evidence="1" type="ORF">Pas1_09270</name>
</gene>
<dbReference type="Gene3D" id="1.10.10.1130">
    <property type="entry name" value="Uncharacterised protein PF10982, DUF2789"/>
    <property type="match status" value="1"/>
</dbReference>
<protein>
    <submittedName>
        <fullName evidence="1">DUF2789 domain-containing protein</fullName>
    </submittedName>
</protein>
<dbReference type="Pfam" id="PF10982">
    <property type="entry name" value="DUF2789"/>
    <property type="match status" value="1"/>
</dbReference>
<organism evidence="1 2">
    <name type="scientific">Polynucleobacter paneuropaeus</name>
    <dbReference type="NCBI Taxonomy" id="2527775"/>
    <lineage>
        <taxon>Bacteria</taxon>
        <taxon>Pseudomonadati</taxon>
        <taxon>Pseudomonadota</taxon>
        <taxon>Betaproteobacteria</taxon>
        <taxon>Burkholderiales</taxon>
        <taxon>Burkholderiaceae</taxon>
        <taxon>Polynucleobacter</taxon>
    </lineage>
</organism>
<name>A0A2Z4JW01_9BURK</name>
<evidence type="ECO:0000313" key="1">
    <source>
        <dbReference type="EMBL" id="AWW50552.1"/>
    </source>
</evidence>
<dbReference type="InterPro" id="IPR021250">
    <property type="entry name" value="DUF2789"/>
</dbReference>
<proteinExistence type="predicted"/>
<dbReference type="Proteomes" id="UP000248592">
    <property type="component" value="Chromosome"/>
</dbReference>
<evidence type="ECO:0000313" key="2">
    <source>
        <dbReference type="Proteomes" id="UP000248592"/>
    </source>
</evidence>
<dbReference type="InterPro" id="IPR038086">
    <property type="entry name" value="DUF2789_sf"/>
</dbReference>
<accession>A0A2Z4JW01</accession>
<dbReference type="RefSeq" id="WP_112295085.1">
    <property type="nucleotide sequence ID" value="NZ_CP030085.1"/>
</dbReference>
<dbReference type="EMBL" id="CP030085">
    <property type="protein sequence ID" value="AWW50552.1"/>
    <property type="molecule type" value="Genomic_DNA"/>
</dbReference>
<sequence>MSMNNRTLEELFEQLGLSSQKIHMERYIERHQLKPGSNLPDAIYWAPDQKAFLIEAKAQDSEWSEVVDQLANLLIQK</sequence>
<reference evidence="2" key="1">
    <citation type="submission" date="2018-06" db="EMBL/GenBank/DDBJ databases">
        <title>Description of a new Polynucleobacter species.</title>
        <authorList>
            <person name="Hahn M.W."/>
        </authorList>
    </citation>
    <scope>NUCLEOTIDE SEQUENCE [LARGE SCALE GENOMIC DNA]</scope>
    <source>
        <strain evidence="2">MG-25-Pas1-D2</strain>
    </source>
</reference>
<dbReference type="AlphaFoldDB" id="A0A2Z4JW01"/>